<gene>
    <name evidence="1" type="ORF">LCGC14_1968000</name>
</gene>
<sequence length="318" mass="36326">IITPPVLTPTVTPVGKLPQELQDLVARYQAAASRSSKWTYQNKLKQLGYNVKTGVYTPTKAPVPVPKPKPKISEGVLPKSHFGKYEDWDKRLVTHKESLKQRMGFDLDVLKVGRTDTPEYKAALAKFEKALKSYTDPTMKLDYARKEFYTAGVKKFDNGFNKYCDILEDIAGNSALNHYNKKNIDAWVHKGKYRANAHPEKFTVDFGSADGLRAQFHEYGHLLENSKVIRRKSNYWVSSRGGHKRMRFDTINTWSADSQMAYKNKFIDSYVGKVYASGDTEVMSMGMMQFTSYKKMLRFAKKDFDHFSFVHGILTGAI</sequence>
<protein>
    <submittedName>
        <fullName evidence="1">Uncharacterized protein</fullName>
    </submittedName>
</protein>
<comment type="caution">
    <text evidence="1">The sequence shown here is derived from an EMBL/GenBank/DDBJ whole genome shotgun (WGS) entry which is preliminary data.</text>
</comment>
<dbReference type="EMBL" id="LAZR01021793">
    <property type="protein sequence ID" value="KKL84108.1"/>
    <property type="molecule type" value="Genomic_DNA"/>
</dbReference>
<feature type="non-terminal residue" evidence="1">
    <location>
        <position position="1"/>
    </location>
</feature>
<accession>A0A0F9FCX9</accession>
<name>A0A0F9FCX9_9ZZZZ</name>
<proteinExistence type="predicted"/>
<organism evidence="1">
    <name type="scientific">marine sediment metagenome</name>
    <dbReference type="NCBI Taxonomy" id="412755"/>
    <lineage>
        <taxon>unclassified sequences</taxon>
        <taxon>metagenomes</taxon>
        <taxon>ecological metagenomes</taxon>
    </lineage>
</organism>
<evidence type="ECO:0000313" key="1">
    <source>
        <dbReference type="EMBL" id="KKL84108.1"/>
    </source>
</evidence>
<reference evidence="1" key="1">
    <citation type="journal article" date="2015" name="Nature">
        <title>Complex archaea that bridge the gap between prokaryotes and eukaryotes.</title>
        <authorList>
            <person name="Spang A."/>
            <person name="Saw J.H."/>
            <person name="Jorgensen S.L."/>
            <person name="Zaremba-Niedzwiedzka K."/>
            <person name="Martijn J."/>
            <person name="Lind A.E."/>
            <person name="van Eijk R."/>
            <person name="Schleper C."/>
            <person name="Guy L."/>
            <person name="Ettema T.J."/>
        </authorList>
    </citation>
    <scope>NUCLEOTIDE SEQUENCE</scope>
</reference>
<dbReference type="AlphaFoldDB" id="A0A0F9FCX9"/>